<keyword evidence="1 2" id="KW-0732">Signal</keyword>
<dbReference type="AlphaFoldDB" id="A0A1H4GZL2"/>
<keyword evidence="4" id="KW-1185">Reference proteome</keyword>
<dbReference type="Gene3D" id="3.40.190.170">
    <property type="entry name" value="Bacterial extracellular solute-binding protein, family 7"/>
    <property type="match status" value="1"/>
</dbReference>
<feature type="signal peptide" evidence="2">
    <location>
        <begin position="1"/>
        <end position="23"/>
    </location>
</feature>
<dbReference type="RefSeq" id="WP_091827969.1">
    <property type="nucleotide sequence ID" value="NZ_FNRJ01000023.1"/>
</dbReference>
<sequence length="340" mass="37555">MKLKHWAGIASATAMIASFSAQAADVTLRFAHPWPAGSAIHNGLEEWSQSLNQASDGRIEVQLFPSQTLAKAAKSYDAVIGRIADVTATVQGYTANRFPLTQVIELPGIVETSAQGSCILQKLYDQGALADEYSDTHVLFVYTNGPGHLHTRKQEVKKPEDLAGMRIRRPTTLIGELFEELGAQSAGMPAPEIYQSLQRNVIDGVAISWDGAKVFRLNELTRHHTELNLYSLSFVVTMNKDVYSQLPVDLKTVVDTHSGEKWSQHMAAVFDDLDKQSRSEAQAKGSKIVELTDELRSAWQPALQKVTEKYLDALESQGLPARKVYQHVQILNEQCTPIEG</sequence>
<dbReference type="STRING" id="1122198.SAMN02745729_12325"/>
<evidence type="ECO:0000256" key="1">
    <source>
        <dbReference type="ARBA" id="ARBA00022729"/>
    </source>
</evidence>
<dbReference type="InterPro" id="IPR038404">
    <property type="entry name" value="TRAP_DctP_sf"/>
</dbReference>
<dbReference type="PANTHER" id="PTHR33376:SF15">
    <property type="entry name" value="BLL6794 PROTEIN"/>
    <property type="match status" value="1"/>
</dbReference>
<dbReference type="OrthoDB" id="9177965at2"/>
<evidence type="ECO:0000313" key="4">
    <source>
        <dbReference type="Proteomes" id="UP000242469"/>
    </source>
</evidence>
<dbReference type="GO" id="GO:0055085">
    <property type="term" value="P:transmembrane transport"/>
    <property type="evidence" value="ECO:0007669"/>
    <property type="project" value="InterPro"/>
</dbReference>
<protein>
    <submittedName>
        <fullName evidence="3">TRAP-type C4-dicarboxylate transport system, substrate-binding protein</fullName>
    </submittedName>
</protein>
<evidence type="ECO:0000256" key="2">
    <source>
        <dbReference type="SAM" id="SignalP"/>
    </source>
</evidence>
<evidence type="ECO:0000313" key="3">
    <source>
        <dbReference type="EMBL" id="SEB14973.1"/>
    </source>
</evidence>
<dbReference type="EMBL" id="FNRJ01000023">
    <property type="protein sequence ID" value="SEB14973.1"/>
    <property type="molecule type" value="Genomic_DNA"/>
</dbReference>
<gene>
    <name evidence="3" type="ORF">SAMN02745729_12325</name>
</gene>
<name>A0A1H4GZL2_9GAMM</name>
<dbReference type="Proteomes" id="UP000242469">
    <property type="component" value="Unassembled WGS sequence"/>
</dbReference>
<dbReference type="PANTHER" id="PTHR33376">
    <property type="match status" value="1"/>
</dbReference>
<organism evidence="3 4">
    <name type="scientific">Marinobacterium iners DSM 11526</name>
    <dbReference type="NCBI Taxonomy" id="1122198"/>
    <lineage>
        <taxon>Bacteria</taxon>
        <taxon>Pseudomonadati</taxon>
        <taxon>Pseudomonadota</taxon>
        <taxon>Gammaproteobacteria</taxon>
        <taxon>Oceanospirillales</taxon>
        <taxon>Oceanospirillaceae</taxon>
        <taxon>Marinobacterium</taxon>
    </lineage>
</organism>
<proteinExistence type="predicted"/>
<feature type="chain" id="PRO_5017314310" evidence="2">
    <location>
        <begin position="24"/>
        <end position="340"/>
    </location>
</feature>
<reference evidence="4" key="1">
    <citation type="submission" date="2016-10" db="EMBL/GenBank/DDBJ databases">
        <authorList>
            <person name="Varghese N."/>
            <person name="Submissions S."/>
        </authorList>
    </citation>
    <scope>NUCLEOTIDE SEQUENCE [LARGE SCALE GENOMIC DNA]</scope>
    <source>
        <strain evidence="4">DSM 11526</strain>
    </source>
</reference>
<dbReference type="CDD" id="cd13665">
    <property type="entry name" value="PBP2_TRAP_Dctp3_4"/>
    <property type="match status" value="1"/>
</dbReference>
<dbReference type="NCBIfam" id="NF037995">
    <property type="entry name" value="TRAP_S1"/>
    <property type="match status" value="1"/>
</dbReference>
<dbReference type="InterPro" id="IPR018389">
    <property type="entry name" value="DctP_fam"/>
</dbReference>
<dbReference type="Pfam" id="PF03480">
    <property type="entry name" value="DctP"/>
    <property type="match status" value="1"/>
</dbReference>
<accession>A0A1H4GZL2</accession>